<dbReference type="InterPro" id="IPR000515">
    <property type="entry name" value="MetI-like"/>
</dbReference>
<keyword evidence="3" id="KW-1003">Cell membrane</keyword>
<name>A0ABQ3VC52_9CHLR</name>
<dbReference type="InterPro" id="IPR050809">
    <property type="entry name" value="UgpAE/MalFG_permease"/>
</dbReference>
<dbReference type="InterPro" id="IPR035906">
    <property type="entry name" value="MetI-like_sf"/>
</dbReference>
<evidence type="ECO:0000313" key="10">
    <source>
        <dbReference type="Proteomes" id="UP000635565"/>
    </source>
</evidence>
<dbReference type="PROSITE" id="PS50928">
    <property type="entry name" value="ABC_TM1"/>
    <property type="match status" value="1"/>
</dbReference>
<organism evidence="9 10">
    <name type="scientific">Dictyobacter formicarum</name>
    <dbReference type="NCBI Taxonomy" id="2778368"/>
    <lineage>
        <taxon>Bacteria</taxon>
        <taxon>Bacillati</taxon>
        <taxon>Chloroflexota</taxon>
        <taxon>Ktedonobacteria</taxon>
        <taxon>Ktedonobacterales</taxon>
        <taxon>Dictyobacteraceae</taxon>
        <taxon>Dictyobacter</taxon>
    </lineage>
</organism>
<evidence type="ECO:0000256" key="3">
    <source>
        <dbReference type="ARBA" id="ARBA00022475"/>
    </source>
</evidence>
<feature type="transmembrane region" description="Helical" evidence="7">
    <location>
        <begin position="118"/>
        <end position="139"/>
    </location>
</feature>
<sequence length="306" mass="34123">MIGAHKVNRGGREPGAVRREIQGWLFSSPYLVFTVIFFLIPLIYSIYLVFQDWNLISPTPVFVGLANFKEALASSRVWAAFWVSYKFMLGFIPLVLVASICLALVVHHLPKWKSIFAVAFFLPYLASGVVSSLVVKGVLSYSGPLNTFLRATFGNSPDWLGNPTLAMIVIVAMVVWKMAGYYALIFLSGLQGIPTEIYEAAAIDGAGPWKTFWWMTLPMLYPAFYTVLILAVGIALSIFTEPYTLTHGGPEMATQTWQLEIYYQAFDQFRSGYGATVALLNAVVTLITILIIRRVVEAWGHKNGWN</sequence>
<dbReference type="SUPFAM" id="SSF161098">
    <property type="entry name" value="MetI-like"/>
    <property type="match status" value="1"/>
</dbReference>
<dbReference type="CDD" id="cd06261">
    <property type="entry name" value="TM_PBP2"/>
    <property type="match status" value="1"/>
</dbReference>
<evidence type="ECO:0000313" key="9">
    <source>
        <dbReference type="EMBL" id="GHO83624.1"/>
    </source>
</evidence>
<dbReference type="PANTHER" id="PTHR43227:SF11">
    <property type="entry name" value="BLL4140 PROTEIN"/>
    <property type="match status" value="1"/>
</dbReference>
<feature type="domain" description="ABC transmembrane type-1" evidence="8">
    <location>
        <begin position="81"/>
        <end position="292"/>
    </location>
</feature>
<feature type="transmembrane region" description="Helical" evidence="7">
    <location>
        <begin position="87"/>
        <end position="106"/>
    </location>
</feature>
<evidence type="ECO:0000256" key="7">
    <source>
        <dbReference type="RuleBase" id="RU363032"/>
    </source>
</evidence>
<dbReference type="RefSeq" id="WP_201361289.1">
    <property type="nucleotide sequence ID" value="NZ_BNJJ01000004.1"/>
</dbReference>
<dbReference type="EMBL" id="BNJJ01000004">
    <property type="protein sequence ID" value="GHO83624.1"/>
    <property type="molecule type" value="Genomic_DNA"/>
</dbReference>
<dbReference type="Gene3D" id="1.10.3720.10">
    <property type="entry name" value="MetI-like"/>
    <property type="match status" value="1"/>
</dbReference>
<keyword evidence="4 7" id="KW-0812">Transmembrane</keyword>
<protein>
    <submittedName>
        <fullName evidence="9">Sugar ABC transporter permease</fullName>
    </submittedName>
</protein>
<feature type="transmembrane region" description="Helical" evidence="7">
    <location>
        <begin position="159"/>
        <end position="176"/>
    </location>
</feature>
<evidence type="ECO:0000256" key="1">
    <source>
        <dbReference type="ARBA" id="ARBA00004651"/>
    </source>
</evidence>
<reference evidence="9 10" key="1">
    <citation type="journal article" date="2021" name="Int. J. Syst. Evol. Microbiol.">
        <title>Reticulibacter mediterranei gen. nov., sp. nov., within the new family Reticulibacteraceae fam. nov., and Ktedonospora formicarum gen. nov., sp. nov., Ktedonobacter robiniae sp. nov., Dictyobacter formicarum sp. nov. and Dictyobacter arantiisoli sp. nov., belonging to the class Ktedonobacteria.</title>
        <authorList>
            <person name="Yabe S."/>
            <person name="Zheng Y."/>
            <person name="Wang C.M."/>
            <person name="Sakai Y."/>
            <person name="Abe K."/>
            <person name="Yokota A."/>
            <person name="Donadio S."/>
            <person name="Cavaletti L."/>
            <person name="Monciardini P."/>
        </authorList>
    </citation>
    <scope>NUCLEOTIDE SEQUENCE [LARGE SCALE GENOMIC DNA]</scope>
    <source>
        <strain evidence="9 10">SOSP1-9</strain>
    </source>
</reference>
<proteinExistence type="inferred from homology"/>
<keyword evidence="2 7" id="KW-0813">Transport</keyword>
<dbReference type="Proteomes" id="UP000635565">
    <property type="component" value="Unassembled WGS sequence"/>
</dbReference>
<gene>
    <name evidence="9" type="ORF">KSZ_16300</name>
</gene>
<comment type="subcellular location">
    <subcellularLocation>
        <location evidence="1 7">Cell membrane</location>
        <topology evidence="1 7">Multi-pass membrane protein</topology>
    </subcellularLocation>
</comment>
<comment type="caution">
    <text evidence="9">The sequence shown here is derived from an EMBL/GenBank/DDBJ whole genome shotgun (WGS) entry which is preliminary data.</text>
</comment>
<evidence type="ECO:0000256" key="5">
    <source>
        <dbReference type="ARBA" id="ARBA00022989"/>
    </source>
</evidence>
<feature type="transmembrane region" description="Helical" evidence="7">
    <location>
        <begin position="28"/>
        <end position="50"/>
    </location>
</feature>
<comment type="similarity">
    <text evidence="7">Belongs to the binding-protein-dependent transport system permease family.</text>
</comment>
<keyword evidence="10" id="KW-1185">Reference proteome</keyword>
<dbReference type="PANTHER" id="PTHR43227">
    <property type="entry name" value="BLL4140 PROTEIN"/>
    <property type="match status" value="1"/>
</dbReference>
<keyword evidence="6 7" id="KW-0472">Membrane</keyword>
<feature type="transmembrane region" description="Helical" evidence="7">
    <location>
        <begin position="272"/>
        <end position="292"/>
    </location>
</feature>
<accession>A0ABQ3VC52</accession>
<evidence type="ECO:0000259" key="8">
    <source>
        <dbReference type="PROSITE" id="PS50928"/>
    </source>
</evidence>
<dbReference type="Pfam" id="PF00528">
    <property type="entry name" value="BPD_transp_1"/>
    <property type="match status" value="1"/>
</dbReference>
<feature type="transmembrane region" description="Helical" evidence="7">
    <location>
        <begin position="219"/>
        <end position="239"/>
    </location>
</feature>
<evidence type="ECO:0000256" key="6">
    <source>
        <dbReference type="ARBA" id="ARBA00023136"/>
    </source>
</evidence>
<keyword evidence="5 7" id="KW-1133">Transmembrane helix</keyword>
<evidence type="ECO:0000256" key="4">
    <source>
        <dbReference type="ARBA" id="ARBA00022692"/>
    </source>
</evidence>
<evidence type="ECO:0000256" key="2">
    <source>
        <dbReference type="ARBA" id="ARBA00022448"/>
    </source>
</evidence>